<evidence type="ECO:0000256" key="3">
    <source>
        <dbReference type="RuleBase" id="RU000363"/>
    </source>
</evidence>
<keyword evidence="2" id="KW-0560">Oxidoreductase</keyword>
<feature type="non-terminal residue" evidence="4">
    <location>
        <position position="1"/>
    </location>
</feature>
<dbReference type="PANTHER" id="PTHR24320">
    <property type="entry name" value="RETINOL DEHYDROGENASE"/>
    <property type="match status" value="1"/>
</dbReference>
<evidence type="ECO:0000313" key="4">
    <source>
        <dbReference type="EMBL" id="KAH7044076.1"/>
    </source>
</evidence>
<evidence type="ECO:0000256" key="1">
    <source>
        <dbReference type="ARBA" id="ARBA00006484"/>
    </source>
</evidence>
<organism evidence="4 5">
    <name type="scientific">Macrophomina phaseolina</name>
    <dbReference type="NCBI Taxonomy" id="35725"/>
    <lineage>
        <taxon>Eukaryota</taxon>
        <taxon>Fungi</taxon>
        <taxon>Dikarya</taxon>
        <taxon>Ascomycota</taxon>
        <taxon>Pezizomycotina</taxon>
        <taxon>Dothideomycetes</taxon>
        <taxon>Dothideomycetes incertae sedis</taxon>
        <taxon>Botryosphaeriales</taxon>
        <taxon>Botryosphaeriaceae</taxon>
        <taxon>Macrophomina</taxon>
    </lineage>
</organism>
<gene>
    <name evidence="4" type="ORF">B0J12DRAFT_577997</name>
</gene>
<dbReference type="Pfam" id="PF00106">
    <property type="entry name" value="adh_short"/>
    <property type="match status" value="1"/>
</dbReference>
<dbReference type="EMBL" id="JAGTJR010000021">
    <property type="protein sequence ID" value="KAH7044076.1"/>
    <property type="molecule type" value="Genomic_DNA"/>
</dbReference>
<reference evidence="4 5" key="1">
    <citation type="journal article" date="2021" name="Nat. Commun.">
        <title>Genetic determinants of endophytism in the Arabidopsis root mycobiome.</title>
        <authorList>
            <person name="Mesny F."/>
            <person name="Miyauchi S."/>
            <person name="Thiergart T."/>
            <person name="Pickel B."/>
            <person name="Atanasova L."/>
            <person name="Karlsson M."/>
            <person name="Huettel B."/>
            <person name="Barry K.W."/>
            <person name="Haridas S."/>
            <person name="Chen C."/>
            <person name="Bauer D."/>
            <person name="Andreopoulos W."/>
            <person name="Pangilinan J."/>
            <person name="LaButti K."/>
            <person name="Riley R."/>
            <person name="Lipzen A."/>
            <person name="Clum A."/>
            <person name="Drula E."/>
            <person name="Henrissat B."/>
            <person name="Kohler A."/>
            <person name="Grigoriev I.V."/>
            <person name="Martin F.M."/>
            <person name="Hacquard S."/>
        </authorList>
    </citation>
    <scope>NUCLEOTIDE SEQUENCE [LARGE SCALE GENOMIC DNA]</scope>
    <source>
        <strain evidence="4 5">MPI-SDFR-AT-0080</strain>
    </source>
</reference>
<dbReference type="PRINTS" id="PR00080">
    <property type="entry name" value="SDRFAMILY"/>
</dbReference>
<dbReference type="InterPro" id="IPR002347">
    <property type="entry name" value="SDR_fam"/>
</dbReference>
<dbReference type="InterPro" id="IPR036291">
    <property type="entry name" value="NAD(P)-bd_dom_sf"/>
</dbReference>
<dbReference type="Gene3D" id="3.40.50.720">
    <property type="entry name" value="NAD(P)-binding Rossmann-like Domain"/>
    <property type="match status" value="1"/>
</dbReference>
<comment type="caution">
    <text evidence="4">The sequence shown here is derived from an EMBL/GenBank/DDBJ whole genome shotgun (WGS) entry which is preliminary data.</text>
</comment>
<sequence>LTSHPEFGHDTKATEVADAFPSQIKDRIVAITGISRGGLGGATALAIARQSPALLILIFRTQSKLDEVISDIKSINSTVPVKAVVVDLAWQASVRKAAEEIKSLASHIDLLINNAGLHLNKRSHSPEGIETQLAANHVGPFLLTNLLTDQLLAAAKRSPPGATRVVNVSSVVHRSSPFRFHDHNSEGWPVPADEVGTVYLYPKFLKKPVDGYVGVQTYSHTKTANILFTVC</sequence>
<dbReference type="PRINTS" id="PR00081">
    <property type="entry name" value="GDHRDH"/>
</dbReference>
<proteinExistence type="inferred from homology"/>
<protein>
    <recommendedName>
        <fullName evidence="6">Short-chain dehydrogenase/reductase SDR</fullName>
    </recommendedName>
</protein>
<accession>A0ABQ8G547</accession>
<comment type="similarity">
    <text evidence="1 3">Belongs to the short-chain dehydrogenases/reductases (SDR) family.</text>
</comment>
<evidence type="ECO:0000256" key="2">
    <source>
        <dbReference type="ARBA" id="ARBA00023002"/>
    </source>
</evidence>
<dbReference type="PANTHER" id="PTHR24320:SF283">
    <property type="entry name" value="RETINOL DEHYDROGENASE 11"/>
    <property type="match status" value="1"/>
</dbReference>
<evidence type="ECO:0008006" key="6">
    <source>
        <dbReference type="Google" id="ProtNLM"/>
    </source>
</evidence>
<name>A0ABQ8G547_9PEZI</name>
<dbReference type="SUPFAM" id="SSF51735">
    <property type="entry name" value="NAD(P)-binding Rossmann-fold domains"/>
    <property type="match status" value="1"/>
</dbReference>
<dbReference type="Proteomes" id="UP000774617">
    <property type="component" value="Unassembled WGS sequence"/>
</dbReference>
<evidence type="ECO:0000313" key="5">
    <source>
        <dbReference type="Proteomes" id="UP000774617"/>
    </source>
</evidence>
<keyword evidence="5" id="KW-1185">Reference proteome</keyword>